<evidence type="ECO:0000256" key="3">
    <source>
        <dbReference type="ARBA" id="ARBA00023163"/>
    </source>
</evidence>
<evidence type="ECO:0000256" key="6">
    <source>
        <dbReference type="SAM" id="MobiDB-lite"/>
    </source>
</evidence>
<dbReference type="GO" id="GO:0008270">
    <property type="term" value="F:zinc ion binding"/>
    <property type="evidence" value="ECO:0007669"/>
    <property type="project" value="UniProtKB-KW"/>
</dbReference>
<reference evidence="8 9" key="1">
    <citation type="journal article" date="2020" name="Mol. Plant">
        <title>The Chromosome-Based Rubber Tree Genome Provides New Insights into Spurge Genome Evolution and Rubber Biosynthesis.</title>
        <authorList>
            <person name="Liu J."/>
            <person name="Shi C."/>
            <person name="Shi C.C."/>
            <person name="Li W."/>
            <person name="Zhang Q.J."/>
            <person name="Zhang Y."/>
            <person name="Li K."/>
            <person name="Lu H.F."/>
            <person name="Shi C."/>
            <person name="Zhu S.T."/>
            <person name="Xiao Z.Y."/>
            <person name="Nan H."/>
            <person name="Yue Y."/>
            <person name="Zhu X.G."/>
            <person name="Wu Y."/>
            <person name="Hong X.N."/>
            <person name="Fan G.Y."/>
            <person name="Tong Y."/>
            <person name="Zhang D."/>
            <person name="Mao C.L."/>
            <person name="Liu Y.L."/>
            <person name="Hao S.J."/>
            <person name="Liu W.Q."/>
            <person name="Lv M.Q."/>
            <person name="Zhang H.B."/>
            <person name="Liu Y."/>
            <person name="Hu-Tang G.R."/>
            <person name="Wang J.P."/>
            <person name="Wang J.H."/>
            <person name="Sun Y.H."/>
            <person name="Ni S.B."/>
            <person name="Chen W.B."/>
            <person name="Zhang X.C."/>
            <person name="Jiao Y.N."/>
            <person name="Eichler E.E."/>
            <person name="Li G.H."/>
            <person name="Liu X."/>
            <person name="Gao L.Z."/>
        </authorList>
    </citation>
    <scope>NUCLEOTIDE SEQUENCE [LARGE SCALE GENOMIC DNA]</scope>
    <source>
        <strain evidence="9">cv. GT1</strain>
        <tissue evidence="8">Leaf</tissue>
    </source>
</reference>
<feature type="region of interest" description="Disordered" evidence="6">
    <location>
        <begin position="213"/>
        <end position="238"/>
    </location>
</feature>
<dbReference type="GO" id="GO:0003676">
    <property type="term" value="F:nucleic acid binding"/>
    <property type="evidence" value="ECO:0007669"/>
    <property type="project" value="InterPro"/>
</dbReference>
<feature type="compositionally biased region" description="Gly residues" evidence="6">
    <location>
        <begin position="219"/>
        <end position="230"/>
    </location>
</feature>
<dbReference type="GO" id="GO:0006355">
    <property type="term" value="P:regulation of DNA-templated transcription"/>
    <property type="evidence" value="ECO:0007669"/>
    <property type="project" value="InterPro"/>
</dbReference>
<organism evidence="8 9">
    <name type="scientific">Hevea brasiliensis</name>
    <name type="common">Para rubber tree</name>
    <name type="synonym">Siphonia brasiliensis</name>
    <dbReference type="NCBI Taxonomy" id="3981"/>
    <lineage>
        <taxon>Eukaryota</taxon>
        <taxon>Viridiplantae</taxon>
        <taxon>Streptophyta</taxon>
        <taxon>Embryophyta</taxon>
        <taxon>Tracheophyta</taxon>
        <taxon>Spermatophyta</taxon>
        <taxon>Magnoliopsida</taxon>
        <taxon>eudicotyledons</taxon>
        <taxon>Gunneridae</taxon>
        <taxon>Pentapetalae</taxon>
        <taxon>rosids</taxon>
        <taxon>fabids</taxon>
        <taxon>Malpighiales</taxon>
        <taxon>Euphorbiaceae</taxon>
        <taxon>Crotonoideae</taxon>
        <taxon>Micrandreae</taxon>
        <taxon>Hevea</taxon>
    </lineage>
</organism>
<dbReference type="Pfam" id="PF14223">
    <property type="entry name" value="Retrotran_gag_2"/>
    <property type="match status" value="1"/>
</dbReference>
<sequence>MTESSSFVQPAIPKFDGHYDHWSMLMENFLRSKEYWSLVENGVPAAAEGETLTDVQKKSIDDQKLKDLKAKNFLFQALDRSVLETILKKDTAKDIWDSMKQKYQGTTRVKRAQLQALRKEFEVLQMKNGETVNEYIARALSIANKMKANGEDKGDVAVVEKILRSMTPKFNYVVCSIEESNDTSKLTIDELQSSLLVHEQRMSTQIDEEHALKISHGDQYGGRGRSSGRGGRGRGRGRQNFDKSTVECFRCHKLGHFQWECLQKEVNFAEGQEELLLMAYTTTGIANNEDTWFLDSGCSNHMCGKKEYFFDFDANFRDSVKLGNNSSLLVKGKGNIREESKAYRLYDPTSNKIIASRDVVFEEDKSWEWNKKNEEIVVRDLEWGVDEEELNDNTEADPIFSTAEGSESDPNDADLLSDSDQSASTLSSPSAPRQGRAVREAADRALAVSAKGRTRWSRAILTSRIKLKFRKQHKRQRVVAAATASMATGTSRSKKPRVSVLRLKGKSLPAVQRKVRLLGRLVPGCRKQPLPVILEEATDYIAALEMQVRAMSALAELLSGSSSSFGAGSSSGPTS</sequence>
<evidence type="ECO:0000259" key="7">
    <source>
        <dbReference type="PROSITE" id="PS50158"/>
    </source>
</evidence>
<dbReference type="Proteomes" id="UP000467840">
    <property type="component" value="Chromosome 14"/>
</dbReference>
<dbReference type="PANTHER" id="PTHR35317">
    <property type="entry name" value="OS04G0629600 PROTEIN"/>
    <property type="match status" value="1"/>
</dbReference>
<keyword evidence="4" id="KW-0539">Nucleus</keyword>
<keyword evidence="9" id="KW-1185">Reference proteome</keyword>
<dbReference type="GO" id="GO:0046983">
    <property type="term" value="F:protein dimerization activity"/>
    <property type="evidence" value="ECO:0007669"/>
    <property type="project" value="InterPro"/>
</dbReference>
<evidence type="ECO:0000256" key="1">
    <source>
        <dbReference type="ARBA" id="ARBA00004123"/>
    </source>
</evidence>
<dbReference type="InterPro" id="IPR036875">
    <property type="entry name" value="Znf_CCHC_sf"/>
</dbReference>
<gene>
    <name evidence="8" type="ORF">GH714_039766</name>
</gene>
<evidence type="ECO:0000256" key="5">
    <source>
        <dbReference type="PROSITE-ProRule" id="PRU00047"/>
    </source>
</evidence>
<dbReference type="InterPro" id="IPR054722">
    <property type="entry name" value="PolX-like_BBD"/>
</dbReference>
<proteinExistence type="predicted"/>
<dbReference type="InterPro" id="IPR036638">
    <property type="entry name" value="HLH_DNA-bd_sf"/>
</dbReference>
<keyword evidence="5" id="KW-0862">Zinc</keyword>
<dbReference type="SUPFAM" id="SSF47459">
    <property type="entry name" value="HLH, helix-loop-helix DNA-binding domain"/>
    <property type="match status" value="1"/>
</dbReference>
<dbReference type="Pfam" id="PF22936">
    <property type="entry name" value="Pol_BBD"/>
    <property type="match status" value="1"/>
</dbReference>
<feature type="compositionally biased region" description="Acidic residues" evidence="6">
    <location>
        <begin position="406"/>
        <end position="417"/>
    </location>
</feature>
<keyword evidence="5" id="KW-0479">Metal-binding</keyword>
<keyword evidence="2" id="KW-0805">Transcription regulation</keyword>
<dbReference type="InterPro" id="IPR059002">
    <property type="entry name" value="IBH1_N"/>
</dbReference>
<dbReference type="InterPro" id="IPR044549">
    <property type="entry name" value="bHLH_AtIBH1-like"/>
</dbReference>
<keyword evidence="5" id="KW-0863">Zinc-finger</keyword>
<evidence type="ECO:0000313" key="9">
    <source>
        <dbReference type="Proteomes" id="UP000467840"/>
    </source>
</evidence>
<dbReference type="GO" id="GO:0005634">
    <property type="term" value="C:nucleus"/>
    <property type="evidence" value="ECO:0007669"/>
    <property type="project" value="UniProtKB-SubCell"/>
</dbReference>
<protein>
    <recommendedName>
        <fullName evidence="7">CCHC-type domain-containing protein</fullName>
    </recommendedName>
</protein>
<dbReference type="AlphaFoldDB" id="A0A6A6MHH5"/>
<dbReference type="CDD" id="cd11444">
    <property type="entry name" value="bHLH_AtIBH1_like"/>
    <property type="match status" value="1"/>
</dbReference>
<evidence type="ECO:0000256" key="4">
    <source>
        <dbReference type="ARBA" id="ARBA00023242"/>
    </source>
</evidence>
<accession>A0A6A6MHH5</accession>
<dbReference type="PROSITE" id="PS50158">
    <property type="entry name" value="ZF_CCHC"/>
    <property type="match status" value="1"/>
</dbReference>
<feature type="domain" description="CCHC-type" evidence="7">
    <location>
        <begin position="248"/>
        <end position="261"/>
    </location>
</feature>
<dbReference type="PANTHER" id="PTHR35317:SF34">
    <property type="match status" value="1"/>
</dbReference>
<feature type="region of interest" description="Disordered" evidence="6">
    <location>
        <begin position="392"/>
        <end position="439"/>
    </location>
</feature>
<comment type="caution">
    <text evidence="8">The sequence shown here is derived from an EMBL/GenBank/DDBJ whole genome shotgun (WGS) entry which is preliminary data.</text>
</comment>
<dbReference type="EMBL" id="JAAGAX010000006">
    <property type="protein sequence ID" value="KAF2312724.1"/>
    <property type="molecule type" value="Genomic_DNA"/>
</dbReference>
<keyword evidence="3" id="KW-0804">Transcription</keyword>
<evidence type="ECO:0000313" key="8">
    <source>
        <dbReference type="EMBL" id="KAF2312724.1"/>
    </source>
</evidence>
<evidence type="ECO:0000256" key="2">
    <source>
        <dbReference type="ARBA" id="ARBA00023015"/>
    </source>
</evidence>
<comment type="subcellular location">
    <subcellularLocation>
        <location evidence="1">Nucleus</location>
    </subcellularLocation>
</comment>
<name>A0A6A6MHH5_HEVBR</name>
<dbReference type="InterPro" id="IPR001878">
    <property type="entry name" value="Znf_CCHC"/>
</dbReference>
<dbReference type="Pfam" id="PF26576">
    <property type="entry name" value="IBH1_N"/>
    <property type="match status" value="1"/>
</dbReference>
<feature type="compositionally biased region" description="Low complexity" evidence="6">
    <location>
        <begin position="418"/>
        <end position="431"/>
    </location>
</feature>
<dbReference type="SUPFAM" id="SSF57756">
    <property type="entry name" value="Retrovirus zinc finger-like domains"/>
    <property type="match status" value="1"/>
</dbReference>